<dbReference type="InterPro" id="IPR052168">
    <property type="entry name" value="Cytochrome_b561_oxidase"/>
</dbReference>
<evidence type="ECO:0000256" key="4">
    <source>
        <dbReference type="ARBA" id="ARBA00022475"/>
    </source>
</evidence>
<comment type="similarity">
    <text evidence="12">Belongs to the cytochrome b561 family.</text>
</comment>
<feature type="transmembrane region" description="Helical" evidence="13">
    <location>
        <begin position="48"/>
        <end position="68"/>
    </location>
</feature>
<dbReference type="SUPFAM" id="SSF81342">
    <property type="entry name" value="Transmembrane di-heme cytochromes"/>
    <property type="match status" value="1"/>
</dbReference>
<keyword evidence="4" id="KW-1003">Cell membrane</keyword>
<keyword evidence="16" id="KW-1185">Reference proteome</keyword>
<evidence type="ECO:0000259" key="14">
    <source>
        <dbReference type="Pfam" id="PF01292"/>
    </source>
</evidence>
<proteinExistence type="inferred from homology"/>
<keyword evidence="3" id="KW-0813">Transport</keyword>
<name>A0ABZ0PHL4_9PROT</name>
<comment type="cofactor">
    <cofactor evidence="1">
        <name>heme b</name>
        <dbReference type="ChEBI" id="CHEBI:60344"/>
    </cofactor>
</comment>
<dbReference type="RefSeq" id="WP_318649122.1">
    <property type="nucleotide sequence ID" value="NZ_CP137852.1"/>
</dbReference>
<keyword evidence="5" id="KW-0349">Heme</keyword>
<dbReference type="EMBL" id="CP137852">
    <property type="protein sequence ID" value="WPB85156.1"/>
    <property type="molecule type" value="Genomic_DNA"/>
</dbReference>
<evidence type="ECO:0000256" key="9">
    <source>
        <dbReference type="ARBA" id="ARBA00022989"/>
    </source>
</evidence>
<keyword evidence="9 13" id="KW-1133">Transmembrane helix</keyword>
<evidence type="ECO:0000256" key="11">
    <source>
        <dbReference type="ARBA" id="ARBA00023136"/>
    </source>
</evidence>
<comment type="subcellular location">
    <subcellularLocation>
        <location evidence="2">Cell membrane</location>
        <topology evidence="2">Multi-pass membrane protein</topology>
    </subcellularLocation>
</comment>
<evidence type="ECO:0000256" key="2">
    <source>
        <dbReference type="ARBA" id="ARBA00004651"/>
    </source>
</evidence>
<dbReference type="PANTHER" id="PTHR30529">
    <property type="entry name" value="CYTOCHROME B561"/>
    <property type="match status" value="1"/>
</dbReference>
<feature type="transmembrane region" description="Helical" evidence="13">
    <location>
        <begin position="147"/>
        <end position="166"/>
    </location>
</feature>
<dbReference type="PANTHER" id="PTHR30529:SF7">
    <property type="entry name" value="CYTOCHROME B561 BACTERIAL_NI-HYDROGENASE DOMAIN-CONTAINING PROTEIN"/>
    <property type="match status" value="1"/>
</dbReference>
<feature type="transmembrane region" description="Helical" evidence="13">
    <location>
        <begin position="94"/>
        <end position="127"/>
    </location>
</feature>
<gene>
    <name evidence="15" type="ORF">R9Z33_24085</name>
</gene>
<evidence type="ECO:0000256" key="5">
    <source>
        <dbReference type="ARBA" id="ARBA00022617"/>
    </source>
</evidence>
<keyword evidence="6 13" id="KW-0812">Transmembrane</keyword>
<evidence type="ECO:0000313" key="16">
    <source>
        <dbReference type="Proteomes" id="UP001305521"/>
    </source>
</evidence>
<reference evidence="15 16" key="1">
    <citation type="submission" date="2023-11" db="EMBL/GenBank/DDBJ databases">
        <title>Arctic aerobic anoxygenic photoheterotroph Sediminicoccus rosea KRV36 adapts its photosynthesis to long days of polar summer.</title>
        <authorList>
            <person name="Tomasch J."/>
            <person name="Kopejtka K."/>
            <person name="Bily T."/>
            <person name="Gardiner A.T."/>
            <person name="Gardian Z."/>
            <person name="Shivaramu S."/>
            <person name="Koblizek M."/>
            <person name="Engelhardt F."/>
            <person name="Kaftan D."/>
        </authorList>
    </citation>
    <scope>NUCLEOTIDE SEQUENCE [LARGE SCALE GENOMIC DNA]</scope>
    <source>
        <strain evidence="15 16">R-30</strain>
    </source>
</reference>
<evidence type="ECO:0000256" key="12">
    <source>
        <dbReference type="ARBA" id="ARBA00037975"/>
    </source>
</evidence>
<evidence type="ECO:0000256" key="7">
    <source>
        <dbReference type="ARBA" id="ARBA00022723"/>
    </source>
</evidence>
<dbReference type="Proteomes" id="UP001305521">
    <property type="component" value="Chromosome"/>
</dbReference>
<accession>A0ABZ0PHL4</accession>
<keyword evidence="10" id="KW-0408">Iron</keyword>
<evidence type="ECO:0000256" key="13">
    <source>
        <dbReference type="SAM" id="Phobius"/>
    </source>
</evidence>
<evidence type="ECO:0000256" key="8">
    <source>
        <dbReference type="ARBA" id="ARBA00022982"/>
    </source>
</evidence>
<evidence type="ECO:0000256" key="3">
    <source>
        <dbReference type="ARBA" id="ARBA00022448"/>
    </source>
</evidence>
<dbReference type="Pfam" id="PF01292">
    <property type="entry name" value="Ni_hydr_CYTB"/>
    <property type="match status" value="1"/>
</dbReference>
<organism evidence="15 16">
    <name type="scientific">Sediminicoccus rosea</name>
    <dbReference type="NCBI Taxonomy" id="1225128"/>
    <lineage>
        <taxon>Bacteria</taxon>
        <taxon>Pseudomonadati</taxon>
        <taxon>Pseudomonadota</taxon>
        <taxon>Alphaproteobacteria</taxon>
        <taxon>Acetobacterales</taxon>
        <taxon>Roseomonadaceae</taxon>
        <taxon>Sediminicoccus</taxon>
    </lineage>
</organism>
<feature type="transmembrane region" description="Helical" evidence="13">
    <location>
        <begin position="15"/>
        <end position="36"/>
    </location>
</feature>
<protein>
    <submittedName>
        <fullName evidence="15">Cytochrome b/b6 domain-containing protein</fullName>
    </submittedName>
</protein>
<evidence type="ECO:0000256" key="1">
    <source>
        <dbReference type="ARBA" id="ARBA00001970"/>
    </source>
</evidence>
<sequence length="179" mass="19506">MSGTPERWSRPQRRLHAWGAVLVVLTLALSLAMVALPMSQLLAKFLAYQLHKTFGLLVLIVTLARLGFRLARPAPVLTGLSPGRQRAARWGQGVLYALLLVVPLLGYLTAQAAAGPVPTTLFLVIPVPHLLDPDPALYAWLRPTHQIAAWSLIVLAAAHASLALWHHRQGLPVLGRIWG</sequence>
<dbReference type="InterPro" id="IPR016174">
    <property type="entry name" value="Di-haem_cyt_TM"/>
</dbReference>
<keyword evidence="7" id="KW-0479">Metal-binding</keyword>
<feature type="domain" description="Cytochrome b561 bacterial/Ni-hydrogenase" evidence="14">
    <location>
        <begin position="7"/>
        <end position="178"/>
    </location>
</feature>
<evidence type="ECO:0000256" key="10">
    <source>
        <dbReference type="ARBA" id="ARBA00023004"/>
    </source>
</evidence>
<keyword evidence="8" id="KW-0249">Electron transport</keyword>
<dbReference type="InterPro" id="IPR011577">
    <property type="entry name" value="Cyt_b561_bac/Ni-Hgenase"/>
</dbReference>
<evidence type="ECO:0000313" key="15">
    <source>
        <dbReference type="EMBL" id="WPB85156.1"/>
    </source>
</evidence>
<evidence type="ECO:0000256" key="6">
    <source>
        <dbReference type="ARBA" id="ARBA00022692"/>
    </source>
</evidence>
<keyword evidence="11 13" id="KW-0472">Membrane</keyword>